<reference evidence="3 4" key="1">
    <citation type="submission" date="2023-07" db="EMBL/GenBank/DDBJ databases">
        <title>Sequencing the genomes of 1000 actinobacteria strains.</title>
        <authorList>
            <person name="Klenk H.-P."/>
        </authorList>
    </citation>
    <scope>NUCLEOTIDE SEQUENCE [LARGE SCALE GENOMIC DNA]</scope>
    <source>
        <strain evidence="3 4">DSM 44109</strain>
    </source>
</reference>
<dbReference type="Pfam" id="PF22633">
    <property type="entry name" value="F5_F8_type_C_2"/>
    <property type="match status" value="1"/>
</dbReference>
<dbReference type="InterPro" id="IPR000421">
    <property type="entry name" value="FA58C"/>
</dbReference>
<dbReference type="Proteomes" id="UP001230426">
    <property type="component" value="Unassembled WGS sequence"/>
</dbReference>
<sequence>MSAANDGDQSTYWESTDNSFPRWARIDLGTATSVDQIVLKVPAPTVWQTRVQTLSVQGGADGSSYSTVVASADHRSRWSVV</sequence>
<comment type="caution">
    <text evidence="3">The sequence shown here is derived from an EMBL/GenBank/DDBJ whole genome shotgun (WGS) entry which is preliminary data.</text>
</comment>
<dbReference type="Gene3D" id="2.60.120.260">
    <property type="entry name" value="Galactose-binding domain-like"/>
    <property type="match status" value="1"/>
</dbReference>
<evidence type="ECO:0000259" key="2">
    <source>
        <dbReference type="PROSITE" id="PS51284"/>
    </source>
</evidence>
<feature type="domain" description="F5/8 type C" evidence="1">
    <location>
        <begin position="1"/>
        <end position="81"/>
    </location>
</feature>
<feature type="domain" description="DOC" evidence="2">
    <location>
        <begin position="1"/>
        <end position="81"/>
    </location>
</feature>
<dbReference type="EMBL" id="JAUSRB010000001">
    <property type="protein sequence ID" value="MDP9862070.1"/>
    <property type="molecule type" value="Genomic_DNA"/>
</dbReference>
<evidence type="ECO:0000313" key="3">
    <source>
        <dbReference type="EMBL" id="MDP9862070.1"/>
    </source>
</evidence>
<keyword evidence="4" id="KW-1185">Reference proteome</keyword>
<organism evidence="3 4">
    <name type="scientific">Streptosporangium brasiliense</name>
    <dbReference type="NCBI Taxonomy" id="47480"/>
    <lineage>
        <taxon>Bacteria</taxon>
        <taxon>Bacillati</taxon>
        <taxon>Actinomycetota</taxon>
        <taxon>Actinomycetes</taxon>
        <taxon>Streptosporangiales</taxon>
        <taxon>Streptosporangiaceae</taxon>
        <taxon>Streptosporangium</taxon>
    </lineage>
</organism>
<name>A0ABT9R0R2_9ACTN</name>
<dbReference type="InterPro" id="IPR008979">
    <property type="entry name" value="Galactose-bd-like_sf"/>
</dbReference>
<accession>A0ABT9R0R2</accession>
<evidence type="ECO:0000259" key="1">
    <source>
        <dbReference type="PROSITE" id="PS50022"/>
    </source>
</evidence>
<dbReference type="InterPro" id="IPR004939">
    <property type="entry name" value="APC_su10/DOC_dom"/>
</dbReference>
<dbReference type="PROSITE" id="PS51284">
    <property type="entry name" value="DOC"/>
    <property type="match status" value="1"/>
</dbReference>
<protein>
    <recommendedName>
        <fullName evidence="5">F5/8 type C domain-containing protein</fullName>
    </recommendedName>
</protein>
<evidence type="ECO:0008006" key="5">
    <source>
        <dbReference type="Google" id="ProtNLM"/>
    </source>
</evidence>
<dbReference type="PROSITE" id="PS50022">
    <property type="entry name" value="FA58C_3"/>
    <property type="match status" value="1"/>
</dbReference>
<gene>
    <name evidence="3" type="ORF">J2S55_001329</name>
</gene>
<evidence type="ECO:0000313" key="4">
    <source>
        <dbReference type="Proteomes" id="UP001230426"/>
    </source>
</evidence>
<dbReference type="SUPFAM" id="SSF49785">
    <property type="entry name" value="Galactose-binding domain-like"/>
    <property type="match status" value="1"/>
</dbReference>
<proteinExistence type="predicted"/>